<sequence>MHYLCAAYSRRSGCGASASANTSIYQGLEPPAAADTGGRVRPGRFGPDPVLALRPRRAAAGHRAVLFTGFAHEAAPGAYLMMTAVRTSFPALHMRKDDKQHHYSLTF</sequence>
<evidence type="ECO:0000256" key="1">
    <source>
        <dbReference type="SAM" id="MobiDB-lite"/>
    </source>
</evidence>
<name>A0A4C1W3J9_EUMVA</name>
<comment type="caution">
    <text evidence="2">The sequence shown here is derived from an EMBL/GenBank/DDBJ whole genome shotgun (WGS) entry which is preliminary data.</text>
</comment>
<protein>
    <submittedName>
        <fullName evidence="2">Uncharacterized protein</fullName>
    </submittedName>
</protein>
<keyword evidence="3" id="KW-1185">Reference proteome</keyword>
<reference evidence="2 3" key="1">
    <citation type="journal article" date="2019" name="Commun. Biol.">
        <title>The bagworm genome reveals a unique fibroin gene that provides high tensile strength.</title>
        <authorList>
            <person name="Kono N."/>
            <person name="Nakamura H."/>
            <person name="Ohtoshi R."/>
            <person name="Tomita M."/>
            <person name="Numata K."/>
            <person name="Arakawa K."/>
        </authorList>
    </citation>
    <scope>NUCLEOTIDE SEQUENCE [LARGE SCALE GENOMIC DNA]</scope>
</reference>
<gene>
    <name evidence="2" type="ORF">EVAR_33237_1</name>
</gene>
<accession>A0A4C1W3J9</accession>
<feature type="region of interest" description="Disordered" evidence="1">
    <location>
        <begin position="28"/>
        <end position="47"/>
    </location>
</feature>
<organism evidence="2 3">
    <name type="scientific">Eumeta variegata</name>
    <name type="common">Bagworm moth</name>
    <name type="synonym">Eumeta japonica</name>
    <dbReference type="NCBI Taxonomy" id="151549"/>
    <lineage>
        <taxon>Eukaryota</taxon>
        <taxon>Metazoa</taxon>
        <taxon>Ecdysozoa</taxon>
        <taxon>Arthropoda</taxon>
        <taxon>Hexapoda</taxon>
        <taxon>Insecta</taxon>
        <taxon>Pterygota</taxon>
        <taxon>Neoptera</taxon>
        <taxon>Endopterygota</taxon>
        <taxon>Lepidoptera</taxon>
        <taxon>Glossata</taxon>
        <taxon>Ditrysia</taxon>
        <taxon>Tineoidea</taxon>
        <taxon>Psychidae</taxon>
        <taxon>Oiketicinae</taxon>
        <taxon>Eumeta</taxon>
    </lineage>
</organism>
<dbReference type="EMBL" id="BGZK01000464">
    <property type="protein sequence ID" value="GBP45132.1"/>
    <property type="molecule type" value="Genomic_DNA"/>
</dbReference>
<proteinExistence type="predicted"/>
<dbReference type="Proteomes" id="UP000299102">
    <property type="component" value="Unassembled WGS sequence"/>
</dbReference>
<dbReference type="AlphaFoldDB" id="A0A4C1W3J9"/>
<evidence type="ECO:0000313" key="2">
    <source>
        <dbReference type="EMBL" id="GBP45132.1"/>
    </source>
</evidence>
<evidence type="ECO:0000313" key="3">
    <source>
        <dbReference type="Proteomes" id="UP000299102"/>
    </source>
</evidence>